<dbReference type="Proteomes" id="UP001056336">
    <property type="component" value="Chromosome"/>
</dbReference>
<dbReference type="InterPro" id="IPR050180">
    <property type="entry name" value="RNR_Ribonuclease"/>
</dbReference>
<reference evidence="2" key="1">
    <citation type="journal article" date="2018" name="Int. J. Syst. Evol. Microbiol.">
        <title>Jatrophihabitans telluris sp. nov., isolated from sediment soil of lava forest wetlands and the emended description of the genus Jatrophihabitans.</title>
        <authorList>
            <person name="Lee K.C."/>
            <person name="Suh M.K."/>
            <person name="Eom M.K."/>
            <person name="Kim K.K."/>
            <person name="Kim J.S."/>
            <person name="Kim D.S."/>
            <person name="Ko S.H."/>
            <person name="Shin Y.K."/>
            <person name="Lee J.S."/>
        </authorList>
    </citation>
    <scope>NUCLEOTIDE SEQUENCE</scope>
    <source>
        <strain evidence="2">N237</strain>
    </source>
</reference>
<dbReference type="PANTHER" id="PTHR23355:SF9">
    <property type="entry name" value="DIS3-LIKE EXONUCLEASE 2"/>
    <property type="match status" value="1"/>
</dbReference>
<dbReference type="Pfam" id="PF00773">
    <property type="entry name" value="RNB"/>
    <property type="match status" value="1"/>
</dbReference>
<name>A0ABY4QWD5_9ACTN</name>
<protein>
    <submittedName>
        <fullName evidence="2">RNB domain-containing ribonuclease</fullName>
    </submittedName>
</protein>
<organism evidence="2 3">
    <name type="scientific">Jatrophihabitans telluris</name>
    <dbReference type="NCBI Taxonomy" id="2038343"/>
    <lineage>
        <taxon>Bacteria</taxon>
        <taxon>Bacillati</taxon>
        <taxon>Actinomycetota</taxon>
        <taxon>Actinomycetes</taxon>
        <taxon>Jatrophihabitantales</taxon>
        <taxon>Jatrophihabitantaceae</taxon>
        <taxon>Jatrophihabitans</taxon>
    </lineage>
</organism>
<evidence type="ECO:0000313" key="2">
    <source>
        <dbReference type="EMBL" id="UQX87294.1"/>
    </source>
</evidence>
<dbReference type="PANTHER" id="PTHR23355">
    <property type="entry name" value="RIBONUCLEASE"/>
    <property type="match status" value="1"/>
</dbReference>
<proteinExistence type="predicted"/>
<dbReference type="Pfam" id="PF18614">
    <property type="entry name" value="RNase_II_C_S1"/>
    <property type="match status" value="1"/>
</dbReference>
<evidence type="ECO:0000313" key="3">
    <source>
        <dbReference type="Proteomes" id="UP001056336"/>
    </source>
</evidence>
<dbReference type="InterPro" id="IPR012340">
    <property type="entry name" value="NA-bd_OB-fold"/>
</dbReference>
<accession>A0ABY4QWD5</accession>
<dbReference type="InterPro" id="IPR001900">
    <property type="entry name" value="RNase_II/R"/>
</dbReference>
<gene>
    <name evidence="2" type="ORF">M6D93_13405</name>
</gene>
<evidence type="ECO:0000259" key="1">
    <source>
        <dbReference type="SMART" id="SM00955"/>
    </source>
</evidence>
<sequence length="472" mass="50193">MAQRRIVAPSLDFAAIRAELAVPGDFDSVANAEAERSAARPLPTDRFDATDIEFVTVDPAGSKDLDQALHIADTTDGYLVSYAIADVAHFVEPGGALDEATHHRGETFYFPDTRIPLHPSVLSEGAASLLPGQDRPAVLWQIGLDVQGNQRSATVRRAVVRSRRQFSYPELAAALAGGSAPAGARNLLAVGRLRQTLSRRRHAITLNLPEQQVVSTDAGWSLELRAPLDIENANAEISLLTGIAAATIMLEGKVGVLRTLPPPSDATVAELRRIAPALGVSWPDDVPPGDVIATLDPTNAKHAAFLEQASSLLRGAGYRVFDGELPDETGHAGIGGPYAHVTAPLRRLIDRYATEICLSLQADQPVPDWVHKALPELPEQMQAADHLAHTVDRAVVDAVEALLLTDRVGEHFPAVVLESSERGGTIAIEEPPVRAKCGGDGLRAGSTIQVRLDEADVATRLVRFSAVAGAGT</sequence>
<dbReference type="SUPFAM" id="SSF50249">
    <property type="entry name" value="Nucleic acid-binding proteins"/>
    <property type="match status" value="1"/>
</dbReference>
<dbReference type="InterPro" id="IPR040596">
    <property type="entry name" value="RNase_II_C_S1"/>
</dbReference>
<dbReference type="EMBL" id="CP097332">
    <property type="protein sequence ID" value="UQX87294.1"/>
    <property type="molecule type" value="Genomic_DNA"/>
</dbReference>
<dbReference type="SMART" id="SM00955">
    <property type="entry name" value="RNB"/>
    <property type="match status" value="1"/>
</dbReference>
<feature type="domain" description="RNB" evidence="1">
    <location>
        <begin position="46"/>
        <end position="363"/>
    </location>
</feature>
<dbReference type="RefSeq" id="WP_249769786.1">
    <property type="nucleotide sequence ID" value="NZ_CP097332.1"/>
</dbReference>
<keyword evidence="3" id="KW-1185">Reference proteome</keyword>
<reference evidence="2" key="2">
    <citation type="submission" date="2022-05" db="EMBL/GenBank/DDBJ databases">
        <authorList>
            <person name="Kim J.-S."/>
            <person name="Lee K."/>
            <person name="Suh M."/>
            <person name="Eom M."/>
            <person name="Kim J.-S."/>
            <person name="Kim D.-S."/>
            <person name="Ko S.-H."/>
            <person name="Shin Y."/>
            <person name="Lee J.-S."/>
        </authorList>
    </citation>
    <scope>NUCLEOTIDE SEQUENCE</scope>
    <source>
        <strain evidence="2">N237</strain>
    </source>
</reference>